<dbReference type="GO" id="GO:0019748">
    <property type="term" value="P:secondary metabolic process"/>
    <property type="evidence" value="ECO:0007669"/>
    <property type="project" value="TreeGrafter"/>
</dbReference>
<dbReference type="PANTHER" id="PTHR11802">
    <property type="entry name" value="SERINE PROTEASE FAMILY S10 SERINE CARBOXYPEPTIDASE"/>
    <property type="match status" value="1"/>
</dbReference>
<evidence type="ECO:0000256" key="5">
    <source>
        <dbReference type="ARBA" id="ARBA00022670"/>
    </source>
</evidence>
<evidence type="ECO:0000256" key="7">
    <source>
        <dbReference type="ARBA" id="ARBA00022801"/>
    </source>
</evidence>
<dbReference type="InterPro" id="IPR018202">
    <property type="entry name" value="Ser_caboxypep_ser_AS"/>
</dbReference>
<keyword evidence="10" id="KW-0812">Transmembrane</keyword>
<dbReference type="PROSITE" id="PS00560">
    <property type="entry name" value="CARBOXYPEPT_SER_HIS"/>
    <property type="match status" value="1"/>
</dbReference>
<dbReference type="FunFam" id="3.40.50.12670:FF:000001">
    <property type="entry name" value="Carboxypeptidase"/>
    <property type="match status" value="1"/>
</dbReference>
<dbReference type="SUPFAM" id="SSF53474">
    <property type="entry name" value="alpha/beta-Hydrolases"/>
    <property type="match status" value="1"/>
</dbReference>
<gene>
    <name evidence="11" type="ORF">DVH24_030295</name>
</gene>
<protein>
    <recommendedName>
        <fullName evidence="9">Carboxypeptidase</fullName>
        <ecNumber evidence="9">3.4.16.-</ecNumber>
    </recommendedName>
</protein>
<dbReference type="GO" id="GO:0006508">
    <property type="term" value="P:proteolysis"/>
    <property type="evidence" value="ECO:0007669"/>
    <property type="project" value="UniProtKB-KW"/>
</dbReference>
<comment type="similarity">
    <text evidence="2 9">Belongs to the peptidase S10 family.</text>
</comment>
<evidence type="ECO:0000256" key="10">
    <source>
        <dbReference type="SAM" id="Phobius"/>
    </source>
</evidence>
<dbReference type="Pfam" id="PF00450">
    <property type="entry name" value="Peptidase_S10"/>
    <property type="match status" value="1"/>
</dbReference>
<evidence type="ECO:0000313" key="11">
    <source>
        <dbReference type="EMBL" id="RXI02366.1"/>
    </source>
</evidence>
<feature type="transmembrane region" description="Helical" evidence="10">
    <location>
        <begin position="21"/>
        <end position="42"/>
    </location>
</feature>
<dbReference type="InterPro" id="IPR001563">
    <property type="entry name" value="Peptidase_S10"/>
</dbReference>
<evidence type="ECO:0000256" key="8">
    <source>
        <dbReference type="ARBA" id="ARBA00023180"/>
    </source>
</evidence>
<evidence type="ECO:0000256" key="1">
    <source>
        <dbReference type="ARBA" id="ARBA00004613"/>
    </source>
</evidence>
<dbReference type="GO" id="GO:0005576">
    <property type="term" value="C:extracellular region"/>
    <property type="evidence" value="ECO:0007669"/>
    <property type="project" value="UniProtKB-SubCell"/>
</dbReference>
<dbReference type="PRINTS" id="PR00724">
    <property type="entry name" value="CRBOXYPTASEC"/>
</dbReference>
<sequence>MAYKLYSSTLSTEALRGIAAMAKFSVLSLCCMLFVSLVVNLIEAGPRSSLVTHLPGFNATFPSKHYSGYITTDGKNLFYYFVVSERSPESDPVVLWLNGGPGCSSFDGFVYEHEFQPNPLYISGESYAGVYVPTLASQIAKGIKNGTKPTLNLKVRILSSQGYLVGNGVADRKFDANALVPFAHGMGIISEQIFQEIIATCGTDLLNIPPSNRSLCNEKFQPFNKALDGLNIYDTLEPCYHGPGTDNSKNSKGNNTSSLPLSFQQLGTTTEKPLGVRKRMFGRAWPFLANVEDGIVPSWPQLAKTLNSRVPCVNDEVATLWLNTPEVREAIHAKPESVAGPWELCTDRITYSRDAGSMIPYHQNLTTQGYRALIFSGDHDMCVPYTGSEAWTASLGYKIVDEWRPWLSSDDQVAGYLQGYANDLTFLTVKGAGHTVPEYKPREALDFFQRFLDEKRI</sequence>
<dbReference type="Proteomes" id="UP000290289">
    <property type="component" value="Chromosome 4"/>
</dbReference>
<dbReference type="PROSITE" id="PS00131">
    <property type="entry name" value="CARBOXYPEPT_SER_SER"/>
    <property type="match status" value="1"/>
</dbReference>
<dbReference type="PANTHER" id="PTHR11802:SF346">
    <property type="entry name" value="CARBOXYPEPTIDASE"/>
    <property type="match status" value="1"/>
</dbReference>
<keyword evidence="4 9" id="KW-0121">Carboxypeptidase</keyword>
<evidence type="ECO:0000256" key="3">
    <source>
        <dbReference type="ARBA" id="ARBA00022525"/>
    </source>
</evidence>
<evidence type="ECO:0000256" key="6">
    <source>
        <dbReference type="ARBA" id="ARBA00022729"/>
    </source>
</evidence>
<keyword evidence="3" id="KW-0964">Secreted</keyword>
<accession>A0A498K4R5</accession>
<evidence type="ECO:0000256" key="2">
    <source>
        <dbReference type="ARBA" id="ARBA00009431"/>
    </source>
</evidence>
<organism evidence="11 12">
    <name type="scientific">Malus domestica</name>
    <name type="common">Apple</name>
    <name type="synonym">Pyrus malus</name>
    <dbReference type="NCBI Taxonomy" id="3750"/>
    <lineage>
        <taxon>Eukaryota</taxon>
        <taxon>Viridiplantae</taxon>
        <taxon>Streptophyta</taxon>
        <taxon>Embryophyta</taxon>
        <taxon>Tracheophyta</taxon>
        <taxon>Spermatophyta</taxon>
        <taxon>Magnoliopsida</taxon>
        <taxon>eudicotyledons</taxon>
        <taxon>Gunneridae</taxon>
        <taxon>Pentapetalae</taxon>
        <taxon>rosids</taxon>
        <taxon>fabids</taxon>
        <taxon>Rosales</taxon>
        <taxon>Rosaceae</taxon>
        <taxon>Amygdaloideae</taxon>
        <taxon>Maleae</taxon>
        <taxon>Malus</taxon>
    </lineage>
</organism>
<reference evidence="11 12" key="1">
    <citation type="submission" date="2018-10" db="EMBL/GenBank/DDBJ databases">
        <title>A high-quality apple genome assembly.</title>
        <authorList>
            <person name="Hu J."/>
        </authorList>
    </citation>
    <scope>NUCLEOTIDE SEQUENCE [LARGE SCALE GENOMIC DNA]</scope>
    <source>
        <strain evidence="12">cv. HFTH1</strain>
        <tissue evidence="11">Young leaf</tissue>
    </source>
</reference>
<evidence type="ECO:0000313" key="12">
    <source>
        <dbReference type="Proteomes" id="UP000290289"/>
    </source>
</evidence>
<dbReference type="GO" id="GO:0004185">
    <property type="term" value="F:serine-type carboxypeptidase activity"/>
    <property type="evidence" value="ECO:0007669"/>
    <property type="project" value="UniProtKB-UniRule"/>
</dbReference>
<dbReference type="AlphaFoldDB" id="A0A498K4R5"/>
<keyword evidence="8" id="KW-0325">Glycoprotein</keyword>
<comment type="subcellular location">
    <subcellularLocation>
        <location evidence="1">Secreted</location>
    </subcellularLocation>
</comment>
<keyword evidence="6" id="KW-0732">Signal</keyword>
<name>A0A498K4R5_MALDO</name>
<dbReference type="InterPro" id="IPR029058">
    <property type="entry name" value="AB_hydrolase_fold"/>
</dbReference>
<evidence type="ECO:0000256" key="9">
    <source>
        <dbReference type="RuleBase" id="RU361156"/>
    </source>
</evidence>
<keyword evidence="7 9" id="KW-0378">Hydrolase</keyword>
<keyword evidence="10" id="KW-0472">Membrane</keyword>
<keyword evidence="5 9" id="KW-0645">Protease</keyword>
<dbReference type="EC" id="3.4.16.-" evidence="9"/>
<proteinExistence type="inferred from homology"/>
<comment type="caution">
    <text evidence="11">The sequence shown here is derived from an EMBL/GenBank/DDBJ whole genome shotgun (WGS) entry which is preliminary data.</text>
</comment>
<dbReference type="EMBL" id="RDQH01000330">
    <property type="protein sequence ID" value="RXI02366.1"/>
    <property type="molecule type" value="Genomic_DNA"/>
</dbReference>
<dbReference type="GO" id="GO:0016747">
    <property type="term" value="F:acyltransferase activity, transferring groups other than amino-acyl groups"/>
    <property type="evidence" value="ECO:0007669"/>
    <property type="project" value="TreeGrafter"/>
</dbReference>
<keyword evidence="12" id="KW-1185">Reference proteome</keyword>
<dbReference type="Gene3D" id="3.40.50.1820">
    <property type="entry name" value="alpha/beta hydrolase"/>
    <property type="match status" value="2"/>
</dbReference>
<dbReference type="InterPro" id="IPR033124">
    <property type="entry name" value="Ser_caboxypep_his_AS"/>
</dbReference>
<keyword evidence="10" id="KW-1133">Transmembrane helix</keyword>
<evidence type="ECO:0000256" key="4">
    <source>
        <dbReference type="ARBA" id="ARBA00022645"/>
    </source>
</evidence>